<dbReference type="SUPFAM" id="SSF49899">
    <property type="entry name" value="Concanavalin A-like lectins/glucanases"/>
    <property type="match status" value="1"/>
</dbReference>
<keyword evidence="2" id="KW-1185">Reference proteome</keyword>
<dbReference type="AlphaFoldDB" id="A0AAW6TZI1"/>
<organism evidence="1 2">
    <name type="scientific">Anaerobaca lacustris</name>
    <dbReference type="NCBI Taxonomy" id="3044600"/>
    <lineage>
        <taxon>Bacteria</taxon>
        <taxon>Pseudomonadati</taxon>
        <taxon>Planctomycetota</taxon>
        <taxon>Phycisphaerae</taxon>
        <taxon>Sedimentisphaerales</taxon>
        <taxon>Anaerobacaceae</taxon>
        <taxon>Anaerobaca</taxon>
    </lineage>
</organism>
<sequence>MFEDRFEGKLAHGWTWLRENPGAWRVRDGALEIRIEPGNAQTVINALVRQAPDRREGKYAVEVTVTMVHLTQQYEQAGITWYTDGKPVFKLVKELVDGELRIIPGHKPMDAETVQLRLVVDGEQWTAQYRPGATGEFLTAAEGTLPPPGDDQVSIQGYHGPPDAERWVRFENFRILRLDR</sequence>
<dbReference type="Proteomes" id="UP001431776">
    <property type="component" value="Unassembled WGS sequence"/>
</dbReference>
<dbReference type="RefSeq" id="WP_349246449.1">
    <property type="nucleotide sequence ID" value="NZ_JASCXX010000027.1"/>
</dbReference>
<evidence type="ECO:0008006" key="3">
    <source>
        <dbReference type="Google" id="ProtNLM"/>
    </source>
</evidence>
<accession>A0AAW6TZI1</accession>
<comment type="caution">
    <text evidence="1">The sequence shown here is derived from an EMBL/GenBank/DDBJ whole genome shotgun (WGS) entry which is preliminary data.</text>
</comment>
<reference evidence="1" key="1">
    <citation type="submission" date="2023-05" db="EMBL/GenBank/DDBJ databases">
        <title>Anaerotaeda fermentans gen. nov., sp. nov., a novel anaerobic planctomycete of the new family within the order Sedimentisphaerales isolated from Taman Peninsula, Russia.</title>
        <authorList>
            <person name="Khomyakova M.A."/>
            <person name="Merkel A.Y."/>
            <person name="Slobodkin A.I."/>
        </authorList>
    </citation>
    <scope>NUCLEOTIDE SEQUENCE</scope>
    <source>
        <strain evidence="1">M17dextr</strain>
    </source>
</reference>
<dbReference type="Gene3D" id="2.60.120.200">
    <property type="match status" value="1"/>
</dbReference>
<protein>
    <recommendedName>
        <fullName evidence="3">Beta-xylosidase C-terminal Concanavalin A-like domain-containing protein</fullName>
    </recommendedName>
</protein>
<dbReference type="EMBL" id="JASCXX010000027">
    <property type="protein sequence ID" value="MDI6451042.1"/>
    <property type="molecule type" value="Genomic_DNA"/>
</dbReference>
<proteinExistence type="predicted"/>
<evidence type="ECO:0000313" key="1">
    <source>
        <dbReference type="EMBL" id="MDI6451042.1"/>
    </source>
</evidence>
<name>A0AAW6TZI1_9BACT</name>
<dbReference type="InterPro" id="IPR013320">
    <property type="entry name" value="ConA-like_dom_sf"/>
</dbReference>
<gene>
    <name evidence="1" type="ORF">QJ522_18420</name>
</gene>
<evidence type="ECO:0000313" key="2">
    <source>
        <dbReference type="Proteomes" id="UP001431776"/>
    </source>
</evidence>